<dbReference type="SUPFAM" id="SSF53756">
    <property type="entry name" value="UDP-Glycosyltransferase/glycogen phosphorylase"/>
    <property type="match status" value="1"/>
</dbReference>
<organism evidence="1 2">
    <name type="scientific">Pedobacter boryungensis</name>
    <dbReference type="NCBI Taxonomy" id="869962"/>
    <lineage>
        <taxon>Bacteria</taxon>
        <taxon>Pseudomonadati</taxon>
        <taxon>Bacteroidota</taxon>
        <taxon>Sphingobacteriia</taxon>
        <taxon>Sphingobacteriales</taxon>
        <taxon>Sphingobacteriaceae</taxon>
        <taxon>Pedobacter</taxon>
    </lineage>
</organism>
<sequence>MSRNIVLITSGQPSLNPRLVKEADALIEAGYNVTVIYQYWNNWATNLDEKLLPQKKWKAIRIGGDPLKEKVTYWRTRVILKIAQKLIKSLGFNNNLAELAIGRCTFQLVKKAKHTPGDLYIAHNLAALPAAVLAAKHNNAKCGFDAEDLHRYEMSDDNLNDDVRLKKYLEEKYFPQVNYLTTSSPEIAKKYESFFPSLTFNTVLNVFPKNDTELITRNNNNEPLKLFWFSQNVGLSRGLQDVFGALKIIENEKIEFHILGYLSKQVKTELDQIIQHLNFNQLPKIIFHPPIESTELTRFASKFDIGLATEPGFSINNDIALSNKIFTYTQAGLAIVASDTTAQKQFMEAFPNMGAIYEKKNSASLASILKNYIEHIDLLVQHQAQSELYAKEKLNWETEKEKFLSIIQQIINS</sequence>
<evidence type="ECO:0000313" key="1">
    <source>
        <dbReference type="EMBL" id="NQX30169.1"/>
    </source>
</evidence>
<keyword evidence="2" id="KW-1185">Reference proteome</keyword>
<evidence type="ECO:0000313" key="2">
    <source>
        <dbReference type="Proteomes" id="UP000762110"/>
    </source>
</evidence>
<accession>A0ABX2DAE3</accession>
<dbReference type="RefSeq" id="WP_173268371.1">
    <property type="nucleotide sequence ID" value="NZ_JABMKV010000001.1"/>
</dbReference>
<reference evidence="1 2" key="1">
    <citation type="submission" date="2020-05" db="EMBL/GenBank/DDBJ databases">
        <title>Description of Pedobacter foliorum sp. nov.</title>
        <authorList>
            <person name="Qi S."/>
            <person name="Carlier A."/>
            <person name="Cnockaert M."/>
            <person name="Vandamme P."/>
        </authorList>
    </citation>
    <scope>NUCLEOTIDE SEQUENCE [LARGE SCALE GENOMIC DNA]</scope>
    <source>
        <strain evidence="1 2">LMG 31300</strain>
    </source>
</reference>
<name>A0ABX2DAE3_9SPHI</name>
<proteinExistence type="predicted"/>
<dbReference type="Proteomes" id="UP000762110">
    <property type="component" value="Unassembled WGS sequence"/>
</dbReference>
<gene>
    <name evidence="1" type="ORF">HQN85_00405</name>
</gene>
<dbReference type="Gene3D" id="3.40.50.2000">
    <property type="entry name" value="Glycogen Phosphorylase B"/>
    <property type="match status" value="1"/>
</dbReference>
<comment type="caution">
    <text evidence="1">The sequence shown here is derived from an EMBL/GenBank/DDBJ whole genome shotgun (WGS) entry which is preliminary data.</text>
</comment>
<protein>
    <submittedName>
        <fullName evidence="1">Uncharacterized protein</fullName>
    </submittedName>
</protein>
<dbReference type="EMBL" id="JABMKV010000001">
    <property type="protein sequence ID" value="NQX30169.1"/>
    <property type="molecule type" value="Genomic_DNA"/>
</dbReference>